<feature type="region of interest" description="Disordered" evidence="1">
    <location>
        <begin position="137"/>
        <end position="156"/>
    </location>
</feature>
<comment type="caution">
    <text evidence="2">The sequence shown here is derived from an EMBL/GenBank/DDBJ whole genome shotgun (WGS) entry which is preliminary data.</text>
</comment>
<feature type="compositionally biased region" description="Pro residues" evidence="1">
    <location>
        <begin position="272"/>
        <end position="288"/>
    </location>
</feature>
<feature type="region of interest" description="Disordered" evidence="1">
    <location>
        <begin position="195"/>
        <end position="289"/>
    </location>
</feature>
<proteinExistence type="predicted"/>
<name>A0A2T0S7Y0_9ACTN</name>
<evidence type="ECO:0000256" key="1">
    <source>
        <dbReference type="SAM" id="MobiDB-lite"/>
    </source>
</evidence>
<organism evidence="2 3">
    <name type="scientific">Pseudosporangium ferrugineum</name>
    <dbReference type="NCBI Taxonomy" id="439699"/>
    <lineage>
        <taxon>Bacteria</taxon>
        <taxon>Bacillati</taxon>
        <taxon>Actinomycetota</taxon>
        <taxon>Actinomycetes</taxon>
        <taxon>Micromonosporales</taxon>
        <taxon>Micromonosporaceae</taxon>
        <taxon>Pseudosporangium</taxon>
    </lineage>
</organism>
<protein>
    <submittedName>
        <fullName evidence="2">Uncharacterized protein</fullName>
    </submittedName>
</protein>
<feature type="region of interest" description="Disordered" evidence="1">
    <location>
        <begin position="1"/>
        <end position="74"/>
    </location>
</feature>
<dbReference type="AlphaFoldDB" id="A0A2T0S7Y0"/>
<gene>
    <name evidence="2" type="ORF">CLV70_106130</name>
</gene>
<dbReference type="EMBL" id="PVZG01000006">
    <property type="protein sequence ID" value="PRY29413.1"/>
    <property type="molecule type" value="Genomic_DNA"/>
</dbReference>
<evidence type="ECO:0000313" key="3">
    <source>
        <dbReference type="Proteomes" id="UP000239209"/>
    </source>
</evidence>
<feature type="compositionally biased region" description="Low complexity" evidence="1">
    <location>
        <begin position="220"/>
        <end position="229"/>
    </location>
</feature>
<evidence type="ECO:0000313" key="2">
    <source>
        <dbReference type="EMBL" id="PRY29413.1"/>
    </source>
</evidence>
<keyword evidence="3" id="KW-1185">Reference proteome</keyword>
<dbReference type="Proteomes" id="UP000239209">
    <property type="component" value="Unassembled WGS sequence"/>
</dbReference>
<reference evidence="2 3" key="1">
    <citation type="submission" date="2018-03" db="EMBL/GenBank/DDBJ databases">
        <title>Genomic Encyclopedia of Archaeal and Bacterial Type Strains, Phase II (KMG-II): from individual species to whole genera.</title>
        <authorList>
            <person name="Goeker M."/>
        </authorList>
    </citation>
    <scope>NUCLEOTIDE SEQUENCE [LARGE SCALE GENOMIC DNA]</scope>
    <source>
        <strain evidence="2 3">DSM 45348</strain>
    </source>
</reference>
<feature type="compositionally biased region" description="Low complexity" evidence="1">
    <location>
        <begin position="239"/>
        <end position="271"/>
    </location>
</feature>
<feature type="compositionally biased region" description="Low complexity" evidence="1">
    <location>
        <begin position="1"/>
        <end position="59"/>
    </location>
</feature>
<sequence>MRPSPALPATTPSAPARRPAAAGVRAARVRAGTARAWRPVSRQPRAPSAPSAHRPASEPLAAQRQRPSAAEPLAAVRLRPSARLVARRPASDRLVAARPAPDRLVAARQRLSGQPAVRRPAMGRPVAVRRRPSGRLVAVPSGSRPEVSARGLPRRGRATATAARLMRRRSGRAGFPCVRRGLFFPAACLRGCRRRLPGSGRRAVPPRSVASRPVGAGPAGRVDPVPTVPRVRRARVPRRVPSPGRRASPVAAHPAAARPTTPRQPAPASQAPVPPEAVPPAPARPPVLPEALGPAVVRAVVVPRLPASVAGLSPAGDRVRARPFLREVRSMPS</sequence>
<accession>A0A2T0S7Y0</accession>